<dbReference type="GO" id="GO:0006546">
    <property type="term" value="P:glycine catabolic process"/>
    <property type="evidence" value="ECO:0007669"/>
    <property type="project" value="InterPro"/>
</dbReference>
<dbReference type="GO" id="GO:0004047">
    <property type="term" value="F:aminomethyltransferase activity"/>
    <property type="evidence" value="ECO:0007669"/>
    <property type="project" value="UniProtKB-EC"/>
</dbReference>
<comment type="similarity">
    <text evidence="1 8">Belongs to the GcvT family.</text>
</comment>
<dbReference type="InterPro" id="IPR027266">
    <property type="entry name" value="TrmE/GcvT-like"/>
</dbReference>
<evidence type="ECO:0000259" key="9">
    <source>
        <dbReference type="Pfam" id="PF01571"/>
    </source>
</evidence>
<keyword evidence="8" id="KW-0496">Mitochondrion</keyword>
<dbReference type="OMA" id="MPVQYPA"/>
<gene>
    <name evidence="11" type="ORF">M0811_02126</name>
</gene>
<dbReference type="InterPro" id="IPR028896">
    <property type="entry name" value="GcvT/YgfZ/DmdA"/>
</dbReference>
<dbReference type="SUPFAM" id="SSF103025">
    <property type="entry name" value="Folate-binding domain"/>
    <property type="match status" value="1"/>
</dbReference>
<dbReference type="GO" id="GO:0005960">
    <property type="term" value="C:glycine cleavage complex"/>
    <property type="evidence" value="ECO:0007669"/>
    <property type="project" value="InterPro"/>
</dbReference>
<dbReference type="PANTHER" id="PTHR43757:SF2">
    <property type="entry name" value="AMINOMETHYLTRANSFERASE, MITOCHONDRIAL"/>
    <property type="match status" value="1"/>
</dbReference>
<dbReference type="InterPro" id="IPR006222">
    <property type="entry name" value="GCVT_N"/>
</dbReference>
<comment type="subunit">
    <text evidence="8">The glycine cleavage system is composed of four proteins: P, T, L and H.</text>
</comment>
<feature type="domain" description="Aminomethyltransferase C-terminal" evidence="10">
    <location>
        <begin position="309"/>
        <end position="387"/>
    </location>
</feature>
<dbReference type="PANTHER" id="PTHR43757">
    <property type="entry name" value="AMINOMETHYLTRANSFERASE"/>
    <property type="match status" value="1"/>
</dbReference>
<feature type="binding site" evidence="7">
    <location>
        <position position="220"/>
    </location>
    <ligand>
        <name>substrate</name>
    </ligand>
</feature>
<evidence type="ECO:0000256" key="2">
    <source>
        <dbReference type="ARBA" id="ARBA00012616"/>
    </source>
</evidence>
<reference evidence="11" key="1">
    <citation type="submission" date="2022-10" db="EMBL/GenBank/DDBJ databases">
        <title>Novel sulphate-reducing endosymbionts in the free-living metamonad Anaeramoeba.</title>
        <authorList>
            <person name="Jerlstrom-Hultqvist J."/>
            <person name="Cepicka I."/>
            <person name="Gallot-Lavallee L."/>
            <person name="Salas-Leiva D."/>
            <person name="Curtis B.A."/>
            <person name="Zahonova K."/>
            <person name="Pipaliya S."/>
            <person name="Dacks J."/>
            <person name="Roger A.J."/>
        </authorList>
    </citation>
    <scope>NUCLEOTIDE SEQUENCE</scope>
    <source>
        <strain evidence="11">BMAN</strain>
    </source>
</reference>
<evidence type="ECO:0000256" key="7">
    <source>
        <dbReference type="PIRSR" id="PIRSR006487-1"/>
    </source>
</evidence>
<dbReference type="Gene3D" id="3.30.70.1400">
    <property type="entry name" value="Aminomethyltransferase beta-barrel domains"/>
    <property type="match status" value="1"/>
</dbReference>
<evidence type="ECO:0000256" key="6">
    <source>
        <dbReference type="ARBA" id="ARBA00047665"/>
    </source>
</evidence>
<protein>
    <recommendedName>
        <fullName evidence="2 8">Aminomethyltransferase</fullName>
        <ecNumber evidence="2 8">2.1.2.10</ecNumber>
    </recommendedName>
    <alternativeName>
        <fullName evidence="5 8">Glycine cleavage system T protein</fullName>
    </alternativeName>
</protein>
<dbReference type="SUPFAM" id="SSF101790">
    <property type="entry name" value="Aminomethyltransferase beta-barrel domain"/>
    <property type="match status" value="1"/>
</dbReference>
<accession>A0A9Q0LBC1</accession>
<keyword evidence="8" id="KW-0809">Transit peptide</keyword>
<dbReference type="FunFam" id="2.40.30.110:FF:000002">
    <property type="entry name" value="Aminomethyltransferase"/>
    <property type="match status" value="1"/>
</dbReference>
<evidence type="ECO:0000256" key="3">
    <source>
        <dbReference type="ARBA" id="ARBA00022576"/>
    </source>
</evidence>
<dbReference type="GO" id="GO:0008483">
    <property type="term" value="F:transaminase activity"/>
    <property type="evidence" value="ECO:0007669"/>
    <property type="project" value="UniProtKB-KW"/>
</dbReference>
<evidence type="ECO:0000313" key="12">
    <source>
        <dbReference type="Proteomes" id="UP001149090"/>
    </source>
</evidence>
<dbReference type="Pfam" id="PF01571">
    <property type="entry name" value="GCV_T"/>
    <property type="match status" value="1"/>
</dbReference>
<sequence>MLNLFKKQIPKTVNTIQFTFSSQIKKTHLNSIHREIGGKMVEFAGWDMPVKYDNLSIVESHLHTRNKCSLFDVGHMGQYRITGPDRKRFFETVVVADVHSVKLNQSKLSCFTNENGGIKDDCMFNNREDDALFLVVNAACKEKDHNHKYNNEKFKDKEYKMLIINFYQINFCRPKTMEIVEKMAKTSLRNMPFMTGRELKFDNIKVWATRCGYTGEDGFELSIEDPEQAKQLTYRFLANPLVEAAGLGARDSLRLESGLCLYGNDMDETTTPSEASLLWLISKNRKQTGGFLGDSKILSQIKNKSLVKKKRIGLLIPQGPPARQHALVFDPSGNKIGEVTSGTFSPVLKKGIAMAYVPPAFSKNGTKLQVEVRGRLFPAIVTKMPFVPAGYYKVPGDGKSKK</sequence>
<comment type="function">
    <text evidence="8">The glycine cleavage system catalyzes the degradation of glycine.</text>
</comment>
<dbReference type="Proteomes" id="UP001149090">
    <property type="component" value="Unassembled WGS sequence"/>
</dbReference>
<dbReference type="EMBL" id="JAPDFW010000103">
    <property type="protein sequence ID" value="KAJ5069556.1"/>
    <property type="molecule type" value="Genomic_DNA"/>
</dbReference>
<keyword evidence="4 8" id="KW-0808">Transferase</keyword>
<comment type="catalytic activity">
    <reaction evidence="6 8">
        <text>N(6)-[(R)-S(8)-aminomethyldihydrolipoyl]-L-lysyl-[protein] + (6S)-5,6,7,8-tetrahydrofolate = N(6)-[(R)-dihydrolipoyl]-L-lysyl-[protein] + (6R)-5,10-methylene-5,6,7,8-tetrahydrofolate + NH4(+)</text>
        <dbReference type="Rhea" id="RHEA:16945"/>
        <dbReference type="Rhea" id="RHEA-COMP:10475"/>
        <dbReference type="Rhea" id="RHEA-COMP:10492"/>
        <dbReference type="ChEBI" id="CHEBI:15636"/>
        <dbReference type="ChEBI" id="CHEBI:28938"/>
        <dbReference type="ChEBI" id="CHEBI:57453"/>
        <dbReference type="ChEBI" id="CHEBI:83100"/>
        <dbReference type="ChEBI" id="CHEBI:83143"/>
        <dbReference type="EC" id="2.1.2.10"/>
    </reaction>
</comment>
<keyword evidence="12" id="KW-1185">Reference proteome</keyword>
<comment type="subcellular location">
    <subcellularLocation>
        <location evidence="8">Mitochondrion</location>
    </subcellularLocation>
</comment>
<proteinExistence type="inferred from homology"/>
<name>A0A9Q0LBC1_ANAIG</name>
<dbReference type="OrthoDB" id="10263536at2759"/>
<evidence type="ECO:0000256" key="5">
    <source>
        <dbReference type="ARBA" id="ARBA00031395"/>
    </source>
</evidence>
<dbReference type="Pfam" id="PF08669">
    <property type="entry name" value="GCV_T_C"/>
    <property type="match status" value="1"/>
</dbReference>
<dbReference type="InterPro" id="IPR029043">
    <property type="entry name" value="GcvT/YgfZ_C"/>
</dbReference>
<dbReference type="NCBIfam" id="TIGR00528">
    <property type="entry name" value="gcvT"/>
    <property type="match status" value="1"/>
</dbReference>
<dbReference type="PIRSF" id="PIRSF006487">
    <property type="entry name" value="GcvT"/>
    <property type="match status" value="1"/>
</dbReference>
<comment type="caution">
    <text evidence="11">The sequence shown here is derived from an EMBL/GenBank/DDBJ whole genome shotgun (WGS) entry which is preliminary data.</text>
</comment>
<keyword evidence="3 8" id="KW-0032">Aminotransferase</keyword>
<evidence type="ECO:0000256" key="4">
    <source>
        <dbReference type="ARBA" id="ARBA00022679"/>
    </source>
</evidence>
<evidence type="ECO:0000313" key="11">
    <source>
        <dbReference type="EMBL" id="KAJ5069556.1"/>
    </source>
</evidence>
<dbReference type="Gene3D" id="3.30.1360.120">
    <property type="entry name" value="Probable tRNA modification gtpase trme, domain 1"/>
    <property type="match status" value="1"/>
</dbReference>
<evidence type="ECO:0000259" key="10">
    <source>
        <dbReference type="Pfam" id="PF08669"/>
    </source>
</evidence>
<dbReference type="FunFam" id="3.30.70.1400:FF:000001">
    <property type="entry name" value="Aminomethyltransferase"/>
    <property type="match status" value="1"/>
</dbReference>
<evidence type="ECO:0000256" key="1">
    <source>
        <dbReference type="ARBA" id="ARBA00008609"/>
    </source>
</evidence>
<dbReference type="InterPro" id="IPR013977">
    <property type="entry name" value="GcvT_C"/>
</dbReference>
<dbReference type="AlphaFoldDB" id="A0A9Q0LBC1"/>
<dbReference type="GO" id="GO:0005739">
    <property type="term" value="C:mitochondrion"/>
    <property type="evidence" value="ECO:0007669"/>
    <property type="project" value="UniProtKB-SubCell"/>
</dbReference>
<evidence type="ECO:0000256" key="8">
    <source>
        <dbReference type="RuleBase" id="RU003981"/>
    </source>
</evidence>
<dbReference type="Gene3D" id="4.10.1250.10">
    <property type="entry name" value="Aminomethyltransferase fragment"/>
    <property type="match status" value="1"/>
</dbReference>
<dbReference type="Gene3D" id="2.40.30.110">
    <property type="entry name" value="Aminomethyltransferase beta-barrel domains"/>
    <property type="match status" value="1"/>
</dbReference>
<dbReference type="NCBIfam" id="NF001567">
    <property type="entry name" value="PRK00389.1"/>
    <property type="match status" value="1"/>
</dbReference>
<dbReference type="EC" id="2.1.2.10" evidence="2 8"/>
<dbReference type="InterPro" id="IPR006223">
    <property type="entry name" value="GcvT"/>
</dbReference>
<organism evidence="11 12">
    <name type="scientific">Anaeramoeba ignava</name>
    <name type="common">Anaerobic marine amoeba</name>
    <dbReference type="NCBI Taxonomy" id="1746090"/>
    <lineage>
        <taxon>Eukaryota</taxon>
        <taxon>Metamonada</taxon>
        <taxon>Anaeramoebidae</taxon>
        <taxon>Anaeramoeba</taxon>
    </lineage>
</organism>
<feature type="domain" description="GCVT N-terminal" evidence="9">
    <location>
        <begin position="31"/>
        <end position="284"/>
    </location>
</feature>